<organism evidence="1 2">
    <name type="scientific">Puccinia graminis f. sp. tritici</name>
    <dbReference type="NCBI Taxonomy" id="56615"/>
    <lineage>
        <taxon>Eukaryota</taxon>
        <taxon>Fungi</taxon>
        <taxon>Dikarya</taxon>
        <taxon>Basidiomycota</taxon>
        <taxon>Pucciniomycotina</taxon>
        <taxon>Pucciniomycetes</taxon>
        <taxon>Pucciniales</taxon>
        <taxon>Pucciniaceae</taxon>
        <taxon>Puccinia</taxon>
    </lineage>
</organism>
<gene>
    <name evidence="1" type="ORF">PGTUg99_006577</name>
</gene>
<dbReference type="EMBL" id="VDEP01000138">
    <property type="protein sequence ID" value="KAA1128932.1"/>
    <property type="molecule type" value="Genomic_DNA"/>
</dbReference>
<evidence type="ECO:0000313" key="2">
    <source>
        <dbReference type="Proteomes" id="UP000325313"/>
    </source>
</evidence>
<reference evidence="1 2" key="1">
    <citation type="submission" date="2019-05" db="EMBL/GenBank/DDBJ databases">
        <title>Emergence of the Ug99 lineage of the wheat stem rust pathogen through somatic hybridization.</title>
        <authorList>
            <person name="Li F."/>
            <person name="Upadhyaya N.M."/>
            <person name="Sperschneider J."/>
            <person name="Matny O."/>
            <person name="Nguyen-Phuc H."/>
            <person name="Mago R."/>
            <person name="Raley C."/>
            <person name="Miller M.E."/>
            <person name="Silverstein K.A.T."/>
            <person name="Henningsen E."/>
            <person name="Hirsch C.D."/>
            <person name="Visser B."/>
            <person name="Pretorius Z.A."/>
            <person name="Steffenson B.J."/>
            <person name="Schwessinger B."/>
            <person name="Dodds P.N."/>
            <person name="Figueroa M."/>
        </authorList>
    </citation>
    <scope>NUCLEOTIDE SEQUENCE [LARGE SCALE GENOMIC DNA]</scope>
    <source>
        <strain evidence="1 2">Ug99</strain>
    </source>
</reference>
<accession>A0A5B0RU95</accession>
<proteinExistence type="predicted"/>
<name>A0A5B0RU95_PUCGR</name>
<protein>
    <submittedName>
        <fullName evidence="1">Uncharacterized protein</fullName>
    </submittedName>
</protein>
<dbReference type="AlphaFoldDB" id="A0A5B0RU95"/>
<evidence type="ECO:0000313" key="1">
    <source>
        <dbReference type="EMBL" id="KAA1128932.1"/>
    </source>
</evidence>
<comment type="caution">
    <text evidence="1">The sequence shown here is derived from an EMBL/GenBank/DDBJ whole genome shotgun (WGS) entry which is preliminary data.</text>
</comment>
<sequence>MRRVNKIGETSDHQPPAAHFQLVGGGYLQAQVLQAGTHILRYGKMELFSASRLVPFLYSYPLRTVFPATELTAQGKAAAAIIQTKEG</sequence>
<dbReference type="Proteomes" id="UP000325313">
    <property type="component" value="Unassembled WGS sequence"/>
</dbReference>